<feature type="domain" description="Mce/MlaD" evidence="8">
    <location>
        <begin position="740"/>
        <end position="800"/>
    </location>
</feature>
<dbReference type="AlphaFoldDB" id="A0AA37W111"/>
<protein>
    <submittedName>
        <fullName evidence="9">Multivalent adhesion molecule 7</fullName>
    </submittedName>
</protein>
<dbReference type="Proteomes" id="UP001161422">
    <property type="component" value="Unassembled WGS sequence"/>
</dbReference>
<dbReference type="PANTHER" id="PTHR30462:SF0">
    <property type="entry name" value="INTERMEMBRANE TRANSPORT PROTEIN YEBT"/>
    <property type="match status" value="1"/>
</dbReference>
<evidence type="ECO:0000256" key="3">
    <source>
        <dbReference type="ARBA" id="ARBA00022519"/>
    </source>
</evidence>
<evidence type="ECO:0000256" key="5">
    <source>
        <dbReference type="ARBA" id="ARBA00022989"/>
    </source>
</evidence>
<evidence type="ECO:0000256" key="2">
    <source>
        <dbReference type="ARBA" id="ARBA00022475"/>
    </source>
</evidence>
<evidence type="ECO:0000313" key="10">
    <source>
        <dbReference type="Proteomes" id="UP001161422"/>
    </source>
</evidence>
<dbReference type="PANTHER" id="PTHR30462">
    <property type="entry name" value="INTERMEMBRANE TRANSPORT PROTEIN PQIB-RELATED"/>
    <property type="match status" value="1"/>
</dbReference>
<gene>
    <name evidence="9" type="ORF">GCM10007895_33860</name>
</gene>
<evidence type="ECO:0000256" key="7">
    <source>
        <dbReference type="SAM" id="Phobius"/>
    </source>
</evidence>
<feature type="transmembrane region" description="Helical" evidence="7">
    <location>
        <begin position="14"/>
        <end position="34"/>
    </location>
</feature>
<comment type="caution">
    <text evidence="9">The sequence shown here is derived from an EMBL/GenBank/DDBJ whole genome shotgun (WGS) entry which is preliminary data.</text>
</comment>
<name>A0AA37W111_9GAMM</name>
<reference evidence="9" key="2">
    <citation type="submission" date="2023-01" db="EMBL/GenBank/DDBJ databases">
        <title>Draft genome sequence of Paraferrimonas sedimenticola strain NBRC 101628.</title>
        <authorList>
            <person name="Sun Q."/>
            <person name="Mori K."/>
        </authorList>
    </citation>
    <scope>NUCLEOTIDE SEQUENCE</scope>
    <source>
        <strain evidence="9">NBRC 101628</strain>
    </source>
</reference>
<keyword evidence="6 7" id="KW-0472">Membrane</keyword>
<feature type="domain" description="Mce/MlaD" evidence="8">
    <location>
        <begin position="386"/>
        <end position="448"/>
    </location>
</feature>
<dbReference type="GO" id="GO:0005886">
    <property type="term" value="C:plasma membrane"/>
    <property type="evidence" value="ECO:0007669"/>
    <property type="project" value="UniProtKB-SubCell"/>
</dbReference>
<feature type="domain" description="Mce/MlaD" evidence="8">
    <location>
        <begin position="41"/>
        <end position="131"/>
    </location>
</feature>
<evidence type="ECO:0000313" key="9">
    <source>
        <dbReference type="EMBL" id="GLP98079.1"/>
    </source>
</evidence>
<accession>A0AA37W111</accession>
<dbReference type="InterPro" id="IPR003399">
    <property type="entry name" value="Mce/MlaD"/>
</dbReference>
<organism evidence="9 10">
    <name type="scientific">Paraferrimonas sedimenticola</name>
    <dbReference type="NCBI Taxonomy" id="375674"/>
    <lineage>
        <taxon>Bacteria</taxon>
        <taxon>Pseudomonadati</taxon>
        <taxon>Pseudomonadota</taxon>
        <taxon>Gammaproteobacteria</taxon>
        <taxon>Alteromonadales</taxon>
        <taxon>Ferrimonadaceae</taxon>
        <taxon>Paraferrimonas</taxon>
    </lineage>
</organism>
<dbReference type="Pfam" id="PF02470">
    <property type="entry name" value="MlaD"/>
    <property type="match status" value="6"/>
</dbReference>
<keyword evidence="3" id="KW-0997">Cell inner membrane</keyword>
<feature type="domain" description="Mce/MlaD" evidence="8">
    <location>
        <begin position="278"/>
        <end position="361"/>
    </location>
</feature>
<feature type="domain" description="Mce/MlaD" evidence="8">
    <location>
        <begin position="508"/>
        <end position="565"/>
    </location>
</feature>
<evidence type="ECO:0000256" key="1">
    <source>
        <dbReference type="ARBA" id="ARBA00004533"/>
    </source>
</evidence>
<keyword evidence="4 7" id="KW-0812">Transmembrane</keyword>
<evidence type="ECO:0000259" key="8">
    <source>
        <dbReference type="Pfam" id="PF02470"/>
    </source>
</evidence>
<proteinExistence type="predicted"/>
<reference evidence="9" key="1">
    <citation type="journal article" date="2014" name="Int. J. Syst. Evol. Microbiol.">
        <title>Complete genome sequence of Corynebacterium casei LMG S-19264T (=DSM 44701T), isolated from a smear-ripened cheese.</title>
        <authorList>
            <consortium name="US DOE Joint Genome Institute (JGI-PGF)"/>
            <person name="Walter F."/>
            <person name="Albersmeier A."/>
            <person name="Kalinowski J."/>
            <person name="Ruckert C."/>
        </authorList>
    </citation>
    <scope>NUCLEOTIDE SEQUENCE</scope>
    <source>
        <strain evidence="9">NBRC 101628</strain>
    </source>
</reference>
<dbReference type="EMBL" id="BSNC01000016">
    <property type="protein sequence ID" value="GLP98079.1"/>
    <property type="molecule type" value="Genomic_DNA"/>
</dbReference>
<keyword evidence="2" id="KW-1003">Cell membrane</keyword>
<keyword evidence="5 7" id="KW-1133">Transmembrane helix</keyword>
<sequence length="875" mass="95353">MIQTDTPQVQKKKLISPVWLLPILALILAGYLGFKSYKEAGHQIRIQFPSADGMEVNKTLVKYQGLTVGKVVDISLAEESGVNVDVVMDHRVDDLLNEGTEFWLVAPKASITGVEGLDALFSGNYISMLPGEGSSESFFKALPEAPALLPSDNGIYVRLQTDRLGSINIGSPIVFQQVPVGRVVNYTLTSKRDVVITGFIELKYTHLVRQDSRFWNVSGVSAKADLGGIEVKTESLSTILAGGIAFSSPTDSDLYLPALPKRYRLFESEQESLISGEIRFSQAQGIKAGSQILYRQISIGEVTQVELTDDDVVATAEIFQGYWELIKQDSQFWRQGAEFSLDGIKHPERLITGEAIELLPGTQPLESLDFKLADAAPEQDNKNIALRLYAEQNPGVSAGAKISYKAFPIGEVTKVNLADDLSQVEIAAEIYPEFKRLIGPSSLFLEKSLLQVDASLAGVEVSTGDVTQALSGELELIIDKELKLDTKSGFPVFRNQTHAAQTVKRANYRRIELTSANAADLAPGSSVDYRSMPVGEVERVEWNAKADRFDVTLAIEPTYANLLTPATVFWRHSAVSVEAGLDGIQVDVAPVTTLLHGGVTLGHLSENPDSADKHLYSDQASAMAQMQSARIRFDVDHEFKLGNPVKYQGFEIGKIANIELSPDLQSQFVSVDIQGQYAEQFFTQGTRFYPVSAEIGLGGVENLATLITGSYIGAIPGEGPATKEFFGLGNAPVSSHYLPGLNIYLSHQSLGSVKVGTPIVYRGIAIGAVSHYQLNDQANGLNILVNIQPEFTHLVNKTSRFWNLSGVVFELGLFSGAKLEAGSLDTILAGGIGVATRESNQIDNQLSDGDQLRLRERVQSEWLNWKPELSPLSEN</sequence>
<dbReference type="InterPro" id="IPR051800">
    <property type="entry name" value="PqiA-PqiB_transport"/>
</dbReference>
<comment type="subcellular location">
    <subcellularLocation>
        <location evidence="1">Cell inner membrane</location>
    </subcellularLocation>
</comment>
<keyword evidence="10" id="KW-1185">Reference proteome</keyword>
<evidence type="ECO:0000256" key="6">
    <source>
        <dbReference type="ARBA" id="ARBA00023136"/>
    </source>
</evidence>
<dbReference type="RefSeq" id="WP_095507194.1">
    <property type="nucleotide sequence ID" value="NZ_BSNC01000016.1"/>
</dbReference>
<feature type="domain" description="Mce/MlaD" evidence="8">
    <location>
        <begin position="154"/>
        <end position="213"/>
    </location>
</feature>
<evidence type="ECO:0000256" key="4">
    <source>
        <dbReference type="ARBA" id="ARBA00022692"/>
    </source>
</evidence>